<comment type="caution">
    <text evidence="3">The sequence shown here is derived from an EMBL/GenBank/DDBJ whole genome shotgun (WGS) entry which is preliminary data.</text>
</comment>
<sequence>MKKGLFVLAGLALMGMSATGQVQAKQNVCVFDLLGKAGETFKITEEWAIAAKGWQADIRLLSYQDEAKAQNDFEAGKCDAVYMTSMRARKYNRFAGSIDAIGGVTSNHVAQKAISFALDKRNKRRLLANVDNQNYEVAGILQFGLAYVFVHDRNLNTIEKAKGKKFAYLQYDIAQKEIVDSLEMVSVPSEISDFVKKFNSYQVDVIASPAYAYKPLEIERGISKGGAMFSFPVVNITGDLIIRPEKFPANFAAQSREWYVDQLPRSFALVKRLENGIPNKYKLNLPKEDEVRYQKILREGRIRLTKQGVYDPIMMSVLKRARCTVERTSFECSLGGE</sequence>
<dbReference type="GeneID" id="92834526"/>
<dbReference type="Proteomes" id="UP000013248">
    <property type="component" value="Unassembled WGS sequence"/>
</dbReference>
<evidence type="ECO:0008006" key="6">
    <source>
        <dbReference type="Google" id="ProtNLM"/>
    </source>
</evidence>
<evidence type="ECO:0000313" key="5">
    <source>
        <dbReference type="Proteomes" id="UP000013248"/>
    </source>
</evidence>
<dbReference type="InterPro" id="IPR038404">
    <property type="entry name" value="TRAP_DctP_sf"/>
</dbReference>
<name>N8QX38_9GAMM</name>
<proteinExistence type="predicted"/>
<dbReference type="Gene3D" id="3.40.190.170">
    <property type="entry name" value="Bacterial extracellular solute-binding protein, family 7"/>
    <property type="match status" value="1"/>
</dbReference>
<feature type="signal peptide" evidence="1">
    <location>
        <begin position="1"/>
        <end position="24"/>
    </location>
</feature>
<dbReference type="HOGENOM" id="CLU_058180_0_0_6"/>
<organism evidence="3 5">
    <name type="scientific">Acinetobacter modestus</name>
    <dbReference type="NCBI Taxonomy" id="1776740"/>
    <lineage>
        <taxon>Bacteria</taxon>
        <taxon>Pseudomonadati</taxon>
        <taxon>Pseudomonadota</taxon>
        <taxon>Gammaproteobacteria</taxon>
        <taxon>Moraxellales</taxon>
        <taxon>Moraxellaceae</taxon>
        <taxon>Acinetobacter</taxon>
    </lineage>
</organism>
<dbReference type="Proteomes" id="UP000013190">
    <property type="component" value="Unassembled WGS sequence"/>
</dbReference>
<dbReference type="STRING" id="1217705.F900_03254"/>
<dbReference type="InterPro" id="IPR045758">
    <property type="entry name" value="AdeT1/2"/>
</dbReference>
<evidence type="ECO:0000313" key="4">
    <source>
        <dbReference type="Proteomes" id="UP000013190"/>
    </source>
</evidence>
<gene>
    <name evidence="3" type="ORF">F900_03254</name>
    <name evidence="2" type="ORF">F992_01109</name>
</gene>
<dbReference type="RefSeq" id="WP_004660569.1">
    <property type="nucleotide sequence ID" value="NZ_BMDV01000010.1"/>
</dbReference>
<dbReference type="AlphaFoldDB" id="N8QX38"/>
<evidence type="ECO:0000313" key="3">
    <source>
        <dbReference type="EMBL" id="ENW98302.1"/>
    </source>
</evidence>
<evidence type="ECO:0000256" key="1">
    <source>
        <dbReference type="SAM" id="SignalP"/>
    </source>
</evidence>
<dbReference type="PATRIC" id="fig|1217705.3.peg.3161"/>
<keyword evidence="4" id="KW-1185">Reference proteome</keyword>
<reference evidence="3 5" key="1">
    <citation type="submission" date="2013-02" db="EMBL/GenBank/DDBJ databases">
        <title>The Genome Sequence of Acinetobacter sp. ANC 3862.</title>
        <authorList>
            <consortium name="The Broad Institute Genome Sequencing Platform"/>
            <consortium name="The Broad Institute Genome Sequencing Center for Infectious Disease"/>
            <person name="Cerqueira G."/>
            <person name="Feldgarden M."/>
            <person name="Courvalin P."/>
            <person name="Perichon B."/>
            <person name="Grillot-Courvalin C."/>
            <person name="Clermont D."/>
            <person name="Rocha E."/>
            <person name="Yoon E.-J."/>
            <person name="Nemec A."/>
            <person name="Walker B."/>
            <person name="Young S.K."/>
            <person name="Zeng Q."/>
            <person name="Gargeya S."/>
            <person name="Fitzgerald M."/>
            <person name="Haas B."/>
            <person name="Abouelleil A."/>
            <person name="Alvarado L."/>
            <person name="Arachchi H.M."/>
            <person name="Berlin A.M."/>
            <person name="Chapman S.B."/>
            <person name="Dewar J."/>
            <person name="Goldberg J."/>
            <person name="Griggs A."/>
            <person name="Gujja S."/>
            <person name="Hansen M."/>
            <person name="Howarth C."/>
            <person name="Imamovic A."/>
            <person name="Larimer J."/>
            <person name="McCowan C."/>
            <person name="Murphy C."/>
            <person name="Neiman D."/>
            <person name="Pearson M."/>
            <person name="Priest M."/>
            <person name="Roberts A."/>
            <person name="Saif S."/>
            <person name="Shea T."/>
            <person name="Sisk P."/>
            <person name="Sykes S."/>
            <person name="Wortman J."/>
            <person name="Nusbaum C."/>
            <person name="Birren B."/>
        </authorList>
    </citation>
    <scope>NUCLEOTIDE SEQUENCE [LARGE SCALE GENOMIC DNA]</scope>
    <source>
        <strain evidence="3 5">ANC 3862</strain>
    </source>
</reference>
<feature type="chain" id="PRO_5041158668" description="RND transporter" evidence="1">
    <location>
        <begin position="25"/>
        <end position="337"/>
    </location>
</feature>
<keyword evidence="1" id="KW-0732">Signal</keyword>
<dbReference type="Pfam" id="PF19582">
    <property type="entry name" value="AdeT1_2"/>
    <property type="match status" value="1"/>
</dbReference>
<dbReference type="EMBL" id="APOJ01000019">
    <property type="protein sequence ID" value="ENU27703.1"/>
    <property type="molecule type" value="Genomic_DNA"/>
</dbReference>
<evidence type="ECO:0000313" key="2">
    <source>
        <dbReference type="EMBL" id="ENU27703.1"/>
    </source>
</evidence>
<reference evidence="2 4" key="3">
    <citation type="journal article" date="2016" name="Int. J. Syst. Evol. Microbiol.">
        <title>Taxonomy of haemolytic and/or proteolytic strains of the genus Acinetobacter with the proposal of Acinetobacter courvalinii sp. nov. (genomic species 14 sensu Bouvet &amp; Jeanjean), Acinetobacter dispersus sp. nov. (genomic species 17), Acinetobacter modestus sp. nov., Acinetobacter proteolyticus sp. nov. and Acinetobacter vivianii sp. nov.</title>
        <authorList>
            <person name="Nemec A."/>
            <person name="Radolfova-Krizova L."/>
            <person name="Maixnerova M."/>
            <person name="Vrestiakova E."/>
            <person name="Jezek P."/>
            <person name="Sedo O."/>
        </authorList>
    </citation>
    <scope>NUCLEOTIDE SEQUENCE [LARGE SCALE GENOMIC DNA]</scope>
    <source>
        <strain evidence="2 4">NIPH 236</strain>
    </source>
</reference>
<accession>N8QX38</accession>
<dbReference type="EMBL" id="APRP01000033">
    <property type="protein sequence ID" value="ENW98302.1"/>
    <property type="molecule type" value="Genomic_DNA"/>
</dbReference>
<accession>N9LPR3</accession>
<reference evidence="4" key="2">
    <citation type="submission" date="2013-02" db="EMBL/GenBank/DDBJ databases">
        <title>The Genome Sequence of Acinetobacter sp. NIPH 236.</title>
        <authorList>
            <consortium name="The Broad Institute Genome Sequencing Platform"/>
            <consortium name="The Broad Institute Genome Sequencing Center for Infectious Disease"/>
            <person name="Cerqueira G."/>
            <person name="Feldgarden M."/>
            <person name="Courvalin P."/>
            <person name="Perichon B."/>
            <person name="Grillot-Courvalin C."/>
            <person name="Clermont D."/>
            <person name="Rocha E."/>
            <person name="Yoon E.-J."/>
            <person name="Nemec A."/>
            <person name="Walker B."/>
            <person name="Young S.K."/>
            <person name="Zeng Q."/>
            <person name="Gargeya S."/>
            <person name="Fitzgerald M."/>
            <person name="Haas B."/>
            <person name="Abouelleil A."/>
            <person name="Alvarado L."/>
            <person name="Arachchi H.M."/>
            <person name="Berlin A.M."/>
            <person name="Chapman S.B."/>
            <person name="Dewar J."/>
            <person name="Goldberg J."/>
            <person name="Griggs A."/>
            <person name="Gujja S."/>
            <person name="Hansen M."/>
            <person name="Howarth C."/>
            <person name="Imamovic A."/>
            <person name="Larimer J."/>
            <person name="McCowan C."/>
            <person name="Murphy C."/>
            <person name="Neiman D."/>
            <person name="Pearson M."/>
            <person name="Priest M."/>
            <person name="Roberts A."/>
            <person name="Saif S."/>
            <person name="Shea T."/>
            <person name="Sisk P."/>
            <person name="Sykes S."/>
            <person name="Wortman J."/>
            <person name="Nusbaum C."/>
            <person name="Birren B."/>
        </authorList>
    </citation>
    <scope>NUCLEOTIDE SEQUENCE [LARGE SCALE GENOMIC DNA]</scope>
    <source>
        <strain evidence="4">NIPH 236</strain>
    </source>
</reference>
<protein>
    <recommendedName>
        <fullName evidence="6">RND transporter</fullName>
    </recommendedName>
</protein>